<reference evidence="2 3" key="1">
    <citation type="journal article" date="2013" name="Curr. Biol.">
        <title>The Genome of the Foraminiferan Reticulomyxa filosa.</title>
        <authorList>
            <person name="Glockner G."/>
            <person name="Hulsmann N."/>
            <person name="Schleicher M."/>
            <person name="Noegel A.A."/>
            <person name="Eichinger L."/>
            <person name="Gallinger C."/>
            <person name="Pawlowski J."/>
            <person name="Sierra R."/>
            <person name="Euteneuer U."/>
            <person name="Pillet L."/>
            <person name="Moustafa A."/>
            <person name="Platzer M."/>
            <person name="Groth M."/>
            <person name="Szafranski K."/>
            <person name="Schliwa M."/>
        </authorList>
    </citation>
    <scope>NUCLEOTIDE SEQUENCE [LARGE SCALE GENOMIC DNA]</scope>
</reference>
<evidence type="ECO:0000313" key="3">
    <source>
        <dbReference type="Proteomes" id="UP000023152"/>
    </source>
</evidence>
<gene>
    <name evidence="2" type="ORF">RFI_34243</name>
</gene>
<protein>
    <submittedName>
        <fullName evidence="2">Uncharacterized protein</fullName>
    </submittedName>
</protein>
<dbReference type="EMBL" id="ASPP01033998">
    <property type="protein sequence ID" value="ETO03166.1"/>
    <property type="molecule type" value="Genomic_DNA"/>
</dbReference>
<feature type="region of interest" description="Disordered" evidence="1">
    <location>
        <begin position="199"/>
        <end position="269"/>
    </location>
</feature>
<feature type="compositionally biased region" description="Basic and acidic residues" evidence="1">
    <location>
        <begin position="199"/>
        <end position="232"/>
    </location>
</feature>
<feature type="compositionally biased region" description="Acidic residues" evidence="1">
    <location>
        <begin position="234"/>
        <end position="265"/>
    </location>
</feature>
<name>X6LP47_RETFI</name>
<feature type="compositionally biased region" description="Basic and acidic residues" evidence="1">
    <location>
        <begin position="133"/>
        <end position="142"/>
    </location>
</feature>
<comment type="caution">
    <text evidence="2">The sequence shown here is derived from an EMBL/GenBank/DDBJ whole genome shotgun (WGS) entry which is preliminary data.</text>
</comment>
<evidence type="ECO:0000256" key="1">
    <source>
        <dbReference type="SAM" id="MobiDB-lite"/>
    </source>
</evidence>
<accession>X6LP47</accession>
<dbReference type="AlphaFoldDB" id="X6LP47"/>
<sequence>MEVILCRQGGFNQIVRPNQTSSAILGRFFDTASRKITISKDREYEPKRIRTGIPKGAEIYDLTGPEDLIFQGPKQNVVIKQEEQEQTGNTDELKDNELNDTGFADLTTENVDTAKKLPKKNNSETKTNGQEQEQEKERRGETNLESDNGTRTLLVDPKAAEIILEQQINEPEEKKIVDEMNKNSEIATKETLQNLEKALDETEQKREEDTENKKEDEIVEQAKETIDDKPPEIVDSEEEEEYEGDITEEEEYPQEEEQTDKEEEEKEKRQIAKEEAKVILDKDIVVKGQVKGAEHYNLLFFGDIPEEKAPEDHGVPKEYHTALHDYVAKLTKQVTAFKNRKDGIKNTVWKLDVGKKPFMGRDMQFLLRAHKFYHIKEEKTRKLLREAKLEKAEVAEEIKETNKKKKSNKQISINTVTGSENRTPKGNPNENNRVTKNQFKNDYTHPYQNMQESAIDNHNSEQGNENENRNEEKIYYFKKPLSIIVIVHNHYFHFGMVFTGTKYDNEYDYLPDDKVVEGWNEQVFQKYVKFLEEKKKEFGDNFPPNFIILDDLIGKLTKSPMFTNFICCIRHMNCTLIMCTQYLRKATSTELRENIDMAFIFGTKFGLTIDGLFEAFGALFGDPKEFQRVLSSVAKEPYACSCI</sequence>
<feature type="region of interest" description="Disordered" evidence="1">
    <location>
        <begin position="82"/>
        <end position="153"/>
    </location>
</feature>
<keyword evidence="3" id="KW-1185">Reference proteome</keyword>
<feature type="compositionally biased region" description="Polar residues" evidence="1">
    <location>
        <begin position="416"/>
        <end position="436"/>
    </location>
</feature>
<feature type="region of interest" description="Disordered" evidence="1">
    <location>
        <begin position="401"/>
        <end position="436"/>
    </location>
</feature>
<dbReference type="Proteomes" id="UP000023152">
    <property type="component" value="Unassembled WGS sequence"/>
</dbReference>
<evidence type="ECO:0000313" key="2">
    <source>
        <dbReference type="EMBL" id="ETO03166.1"/>
    </source>
</evidence>
<proteinExistence type="predicted"/>
<organism evidence="2 3">
    <name type="scientific">Reticulomyxa filosa</name>
    <dbReference type="NCBI Taxonomy" id="46433"/>
    <lineage>
        <taxon>Eukaryota</taxon>
        <taxon>Sar</taxon>
        <taxon>Rhizaria</taxon>
        <taxon>Retaria</taxon>
        <taxon>Foraminifera</taxon>
        <taxon>Monothalamids</taxon>
        <taxon>Reticulomyxidae</taxon>
        <taxon>Reticulomyxa</taxon>
    </lineage>
</organism>